<dbReference type="GO" id="GO:0034388">
    <property type="term" value="C:Pwp2p-containing subcomplex of 90S preribosome"/>
    <property type="evidence" value="ECO:0007669"/>
    <property type="project" value="TreeGrafter"/>
</dbReference>
<dbReference type="SUPFAM" id="SSF50978">
    <property type="entry name" value="WD40 repeat-like"/>
    <property type="match status" value="1"/>
</dbReference>
<dbReference type="Pfam" id="PF04192">
    <property type="entry name" value="Utp21"/>
    <property type="match status" value="1"/>
</dbReference>
<evidence type="ECO:0000259" key="4">
    <source>
        <dbReference type="Pfam" id="PF25171"/>
    </source>
</evidence>
<dbReference type="PANTHER" id="PTHR22840">
    <property type="entry name" value="WD REPEAT-CONTAINING PROTEIN 36"/>
    <property type="match status" value="1"/>
</dbReference>
<dbReference type="SMART" id="SM00320">
    <property type="entry name" value="WD40"/>
    <property type="match status" value="9"/>
</dbReference>
<dbReference type="GO" id="GO:0006364">
    <property type="term" value="P:rRNA processing"/>
    <property type="evidence" value="ECO:0007669"/>
    <property type="project" value="InterPro"/>
</dbReference>
<proteinExistence type="predicted"/>
<dbReference type="KEGG" id="dpte:113797024"/>
<dbReference type="RefSeq" id="XP_027203128.1">
    <property type="nucleotide sequence ID" value="XM_027347327.1"/>
</dbReference>
<dbReference type="InterPro" id="IPR036322">
    <property type="entry name" value="WD40_repeat_dom_sf"/>
</dbReference>
<feature type="repeat" description="WD" evidence="1">
    <location>
        <begin position="508"/>
        <end position="549"/>
    </location>
</feature>
<dbReference type="Gene3D" id="2.130.10.10">
    <property type="entry name" value="YVTN repeat-like/Quinoprotein amine dehydrogenase"/>
    <property type="match status" value="2"/>
</dbReference>
<evidence type="ECO:0000259" key="3">
    <source>
        <dbReference type="Pfam" id="PF04192"/>
    </source>
</evidence>
<dbReference type="FunCoup" id="A0A6P6YCF5">
    <property type="interactions" value="1324"/>
</dbReference>
<dbReference type="Pfam" id="PF25171">
    <property type="entry name" value="Beta-prop_WDR36-Utp21_1st"/>
    <property type="match status" value="1"/>
</dbReference>
<feature type="domain" description="WDR36/Utp21 C-terminal" evidence="3">
    <location>
        <begin position="736"/>
        <end position="947"/>
    </location>
</feature>
<evidence type="ECO:0000313" key="5">
    <source>
        <dbReference type="Proteomes" id="UP000515146"/>
    </source>
</evidence>
<feature type="repeat" description="WD" evidence="1">
    <location>
        <begin position="593"/>
        <end position="634"/>
    </location>
</feature>
<organism evidence="5 6">
    <name type="scientific">Dermatophagoides pteronyssinus</name>
    <name type="common">European house dust mite</name>
    <dbReference type="NCBI Taxonomy" id="6956"/>
    <lineage>
        <taxon>Eukaryota</taxon>
        <taxon>Metazoa</taxon>
        <taxon>Ecdysozoa</taxon>
        <taxon>Arthropoda</taxon>
        <taxon>Chelicerata</taxon>
        <taxon>Arachnida</taxon>
        <taxon>Acari</taxon>
        <taxon>Acariformes</taxon>
        <taxon>Sarcoptiformes</taxon>
        <taxon>Astigmata</taxon>
        <taxon>Psoroptidia</taxon>
        <taxon>Analgoidea</taxon>
        <taxon>Pyroglyphidae</taxon>
        <taxon>Dermatophagoidinae</taxon>
        <taxon>Dermatophagoides</taxon>
    </lineage>
</organism>
<dbReference type="InterPro" id="IPR001680">
    <property type="entry name" value="WD40_rpt"/>
</dbReference>
<dbReference type="Proteomes" id="UP000515146">
    <property type="component" value="Unplaced"/>
</dbReference>
<dbReference type="PROSITE" id="PS50294">
    <property type="entry name" value="WD_REPEATS_REGION"/>
    <property type="match status" value="1"/>
</dbReference>
<accession>A0A6P6YCF5</accession>
<dbReference type="Pfam" id="PF25168">
    <property type="entry name" value="Beta-prop_WDR36-Utp21_2nd"/>
    <property type="match status" value="1"/>
</dbReference>
<keyword evidence="1" id="KW-0853">WD repeat</keyword>
<sequence length="951" mass="109116">MPMNNYSQHLFEPYKCIGLVSSSVPHLIRYIEKLNKIQIVTAVGRSFLVFNEKLQLIETCVAHSTDITLMASDSKFLFTAASNEIFAWKHGHRWKIKSYKDEQRQKNLKHLMVFGGQLLAIDDEQNLICWDINTQEIVSIISFNNNSSIEQQSIDSSSTTTIITSILHPATYINKILIGTRQGSLQLWNISKQKLIYQYNPFDGTEICSLVQSPALHVIAIGHHSGLIVLHQLQQDMTIMKFQQEFGPVTTISFRTDDAATIQLMVTGSNRSGHLAIWNLDEKRLEQQQRDLHWQSIVSASFIQKQPLLITNSADNSLKIFIFDDLQTMGRLLFQREGHRSPPTRIRFYGDKGKFILSSGLDSTLRSFSIYSERLNRSLGQASANRKLAKKHGLKNDTNVLLPIVDFAVEYCREKEWDNLVACHRNTALVTTWSVDRMKMGKFKLLPERFRSKQHNVQAECCHISSCGNFCIIGYSSGHIDRFNIQSGIYRGSYSDDLGVNSNSDDQKPAHQGSVRSVLTDAINQMVISGGADHYCRLWRFNAKQNQLIGSFKLTDSVARMCLHKDNQFLAIALDNFSVVIYDLDTKKKVRNFQLHRNRITDLTFDNDCRRLFVSSMDSFIYIWDMISGHLIDLLSMETPCVSLSLSTNGEFLATAHVNQLAIYLWSNISLYSKVTLLPLNETHLETIQTMKLPEIKSDEIDGQNDEDDEDTDDNTENSTNEMENHPIEYQYKSPEQISTELITLSTIASYQWKNLLQLDLIRKRNKPKEVLEKSIVAPFFLPSISGLEPKFDLSKKPDNNNDDYEMSESILNEKSLSKTYLISIFAKSLQQHYQQNNLQEFFQQQMKLLGPSKIDAEIRSIGLESTGTIDFMLYFLEMISTIIESNRDFELCNAYLGLFIKCHTDTILKHSKLFDRIDCLAKLIDKKWYRLQRSLDRSISLIEFLRNALI</sequence>
<dbReference type="InParanoid" id="A0A6P6YCF5"/>
<dbReference type="OMA" id="FWIRTSG"/>
<dbReference type="InterPro" id="IPR059157">
    <property type="entry name" value="WDR36-Utp21_N"/>
</dbReference>
<dbReference type="PANTHER" id="PTHR22840:SF12">
    <property type="entry name" value="WD REPEAT-CONTAINING PROTEIN 36"/>
    <property type="match status" value="1"/>
</dbReference>
<feature type="domain" description="WDR36/Utp21 N-terminal" evidence="4">
    <location>
        <begin position="39"/>
        <end position="324"/>
    </location>
</feature>
<gene>
    <name evidence="6" type="primary">LOC113797024</name>
</gene>
<evidence type="ECO:0000256" key="1">
    <source>
        <dbReference type="PROSITE-ProRule" id="PRU00221"/>
    </source>
</evidence>
<dbReference type="SUPFAM" id="SSF101908">
    <property type="entry name" value="Putative isomerase YbhE"/>
    <property type="match status" value="1"/>
</dbReference>
<evidence type="ECO:0000256" key="2">
    <source>
        <dbReference type="SAM" id="MobiDB-lite"/>
    </source>
</evidence>
<name>A0A6P6YCF5_DERPT</name>
<evidence type="ECO:0000313" key="6">
    <source>
        <dbReference type="RefSeq" id="XP_027203128.1"/>
    </source>
</evidence>
<dbReference type="AlphaFoldDB" id="A0A6P6YCF5"/>
<feature type="compositionally biased region" description="Acidic residues" evidence="2">
    <location>
        <begin position="701"/>
        <end position="716"/>
    </location>
</feature>
<protein>
    <submittedName>
        <fullName evidence="6">WD repeat-containing protein 36-like</fullName>
    </submittedName>
</protein>
<dbReference type="GO" id="GO:0032040">
    <property type="term" value="C:small-subunit processome"/>
    <property type="evidence" value="ECO:0007669"/>
    <property type="project" value="InterPro"/>
</dbReference>
<dbReference type="InterPro" id="IPR015943">
    <property type="entry name" value="WD40/YVTN_repeat-like_dom_sf"/>
</dbReference>
<feature type="region of interest" description="Disordered" evidence="2">
    <location>
        <begin position="696"/>
        <end position="727"/>
    </location>
</feature>
<dbReference type="OrthoDB" id="6497870at2759"/>
<dbReference type="PROSITE" id="PS50082">
    <property type="entry name" value="WD_REPEATS_2"/>
    <property type="match status" value="2"/>
</dbReference>
<reference evidence="6" key="1">
    <citation type="submission" date="2025-08" db="UniProtKB">
        <authorList>
            <consortium name="RefSeq"/>
        </authorList>
    </citation>
    <scope>IDENTIFICATION</scope>
    <source>
        <strain evidence="6">Airmid</strain>
    </source>
</reference>
<dbReference type="InterPro" id="IPR007319">
    <property type="entry name" value="WDR36/Utp21_C"/>
</dbReference>
<keyword evidence="5" id="KW-1185">Reference proteome</keyword>